<keyword evidence="1" id="KW-1133">Transmembrane helix</keyword>
<name>A0A2U2X3R8_9FLAO</name>
<dbReference type="InterPro" id="IPR036514">
    <property type="entry name" value="SGNH_hydro_sf"/>
</dbReference>
<keyword evidence="1" id="KW-0812">Transmembrane</keyword>
<sequence length="320" mass="37739">MKRLFLKSILYVFLIIISLEVIVRAFHLYKEVPIRYIDEFGVEKSLPSQTGFAVTGNRKQNYSEYRINDFGFNSFREFLPTKENIEIALIGDSFVEGFHQDYYDSTGKKVEDKLHQKNIQVYEYGYGGYDLANQLHIIEAYIDHFKLIDHIIMYIKFEEDLDRSEYIPNKERINMLKSPLFKLRDKFKLLSYTSEIGIVDPVKNMALKMVQIGKSSKKTDSLKTLIDIDKERLKNFKTLINTYKFDKKKITFLTNIKTTSAIFINYCKENNFEIIDYGTVFEESKKTPTLIYDQHWNNHGRDLVASEISSFLKKKLNLHK</sequence>
<accession>A0A2U2X3R8</accession>
<dbReference type="RefSeq" id="WP_109352776.1">
    <property type="nucleotide sequence ID" value="NZ_QFRI01000002.1"/>
</dbReference>
<reference evidence="2" key="1">
    <citation type="submission" date="2018-05" db="EMBL/GenBank/DDBJ databases">
        <title>Algibacter marinivivus sp. nov., isolated from sample around a algae.</title>
        <authorList>
            <person name="Zhong X."/>
        </authorList>
    </citation>
    <scope>NUCLEOTIDE SEQUENCE [LARGE SCALE GENOMIC DNA]</scope>
    <source>
        <strain evidence="2">ZY111</strain>
    </source>
</reference>
<feature type="transmembrane region" description="Helical" evidence="1">
    <location>
        <begin position="9"/>
        <end position="29"/>
    </location>
</feature>
<keyword evidence="1" id="KW-0472">Membrane</keyword>
<gene>
    <name evidence="2" type="ORF">DIS18_09145</name>
</gene>
<organism evidence="2 3">
    <name type="scientific">Algibacter marinivivus</name>
    <dbReference type="NCBI Taxonomy" id="2100723"/>
    <lineage>
        <taxon>Bacteria</taxon>
        <taxon>Pseudomonadati</taxon>
        <taxon>Bacteroidota</taxon>
        <taxon>Flavobacteriia</taxon>
        <taxon>Flavobacteriales</taxon>
        <taxon>Flavobacteriaceae</taxon>
        <taxon>Algibacter</taxon>
    </lineage>
</organism>
<keyword evidence="3" id="KW-1185">Reference proteome</keyword>
<dbReference type="SUPFAM" id="SSF52266">
    <property type="entry name" value="SGNH hydrolase"/>
    <property type="match status" value="1"/>
</dbReference>
<reference evidence="2" key="2">
    <citation type="submission" date="2018-05" db="EMBL/GenBank/DDBJ databases">
        <authorList>
            <person name="Lanie J.A."/>
            <person name="Ng W.-L."/>
            <person name="Kazmierczak K.M."/>
            <person name="Andrzejewski T.M."/>
            <person name="Davidsen T.M."/>
            <person name="Wayne K.J."/>
            <person name="Tettelin H."/>
            <person name="Glass J.I."/>
            <person name="Rusch D."/>
            <person name="Podicherti R."/>
            <person name="Tsui H.-C.T."/>
            <person name="Winkler M.E."/>
        </authorList>
    </citation>
    <scope>NUCLEOTIDE SEQUENCE [LARGE SCALE GENOMIC DNA]</scope>
    <source>
        <strain evidence="2">ZY111</strain>
    </source>
</reference>
<dbReference type="Gene3D" id="3.40.50.1110">
    <property type="entry name" value="SGNH hydrolase"/>
    <property type="match status" value="1"/>
</dbReference>
<dbReference type="AlphaFoldDB" id="A0A2U2X3R8"/>
<protein>
    <recommendedName>
        <fullName evidence="4">SGNH/GDSL hydrolase family protein</fullName>
    </recommendedName>
</protein>
<dbReference type="EMBL" id="QFRI01000002">
    <property type="protein sequence ID" value="PWH82409.1"/>
    <property type="molecule type" value="Genomic_DNA"/>
</dbReference>
<evidence type="ECO:0008006" key="4">
    <source>
        <dbReference type="Google" id="ProtNLM"/>
    </source>
</evidence>
<comment type="caution">
    <text evidence="2">The sequence shown here is derived from an EMBL/GenBank/DDBJ whole genome shotgun (WGS) entry which is preliminary data.</text>
</comment>
<dbReference type="OrthoDB" id="1426759at2"/>
<proteinExistence type="predicted"/>
<evidence type="ECO:0000313" key="3">
    <source>
        <dbReference type="Proteomes" id="UP000245375"/>
    </source>
</evidence>
<evidence type="ECO:0000256" key="1">
    <source>
        <dbReference type="SAM" id="Phobius"/>
    </source>
</evidence>
<evidence type="ECO:0000313" key="2">
    <source>
        <dbReference type="EMBL" id="PWH82409.1"/>
    </source>
</evidence>
<dbReference type="Proteomes" id="UP000245375">
    <property type="component" value="Unassembled WGS sequence"/>
</dbReference>
<dbReference type="GO" id="GO:0016788">
    <property type="term" value="F:hydrolase activity, acting on ester bonds"/>
    <property type="evidence" value="ECO:0007669"/>
    <property type="project" value="UniProtKB-ARBA"/>
</dbReference>